<evidence type="ECO:0000313" key="5">
    <source>
        <dbReference type="EMBL" id="GIL75213.1"/>
    </source>
</evidence>
<comment type="caution">
    <text evidence="5">The sequence shown here is derived from an EMBL/GenBank/DDBJ whole genome shotgun (WGS) entry which is preliminary data.</text>
</comment>
<feature type="domain" description="DRBM" evidence="4">
    <location>
        <begin position="621"/>
        <end position="690"/>
    </location>
</feature>
<dbReference type="InterPro" id="IPR014720">
    <property type="entry name" value="dsRBD_dom"/>
</dbReference>
<proteinExistence type="predicted"/>
<evidence type="ECO:0000256" key="2">
    <source>
        <dbReference type="SAM" id="Coils"/>
    </source>
</evidence>
<evidence type="ECO:0000259" key="4">
    <source>
        <dbReference type="PROSITE" id="PS50137"/>
    </source>
</evidence>
<keyword evidence="1" id="KW-0694">RNA-binding</keyword>
<sequence>MASREYGAAIFSPGLGEILLLKHTQESGWAFPFSHTTESDVHVVAAASAVRQLLGVDIGDKISRTHWIEVEFPETGALVRLYVALGIKPEMVTPRCAPGAVAKWHPLRSILPPVNAILRTDAGAAGGFAGDTGEDEEGGSLMLEAGIAPFLAKLKALLNKHPEWRIAQLDPHLTRLIQAAAALPTNQPSSQQQPELNKSSNTTTPKQDISASQTLPPSLDQQQHEEQPQTEGAWPKVKLEGASAHADKQPDGSQTEEAAGGSTAACGENGHWAATGGPRRDHQPGREVAGSGPEAARQGGDGKSMQDAPPGMSTGDGDDGGEGEGSGGEDATGWHGPRAQEHLLEYCRKNCLPEPCYSLVVKKSARRPLVTASCILSHLGVTITPDMHIPGGINAACQAAALAALLWLEGALPDDGGEAVRVVPVGWPPLLSEARGEAWEAAQMARKAGGARRELDTAQREALLREMDKKRQRLVEEAAELERLMAALRGGGGVPETDISRLAAELGLGSNGSNGCGGDSGSAVPVEGGATAASPAHGSRGAKRSADGGDANGDGTGSLTVGLQALQFRSISDRVRRSPVPGAGGGGFKGAAGGRAPGTKRPREDGGMAAVQGGEGTPMKSVVMELKEFCDRKRWPQPQYSYSPSAGPGAAATVKLPPVAGLGDFSSGPQSNRKRAKEAAAAAALAQLSALGLK</sequence>
<name>A0A8J4C468_9CHLO</name>
<dbReference type="EMBL" id="BNCP01000007">
    <property type="protein sequence ID" value="GIL75213.1"/>
    <property type="molecule type" value="Genomic_DNA"/>
</dbReference>
<evidence type="ECO:0000256" key="3">
    <source>
        <dbReference type="SAM" id="MobiDB-lite"/>
    </source>
</evidence>
<evidence type="ECO:0000313" key="6">
    <source>
        <dbReference type="EMBL" id="GIM03089.1"/>
    </source>
</evidence>
<dbReference type="EMBL" id="BNCQ01000013">
    <property type="protein sequence ID" value="GIM03089.1"/>
    <property type="molecule type" value="Genomic_DNA"/>
</dbReference>
<dbReference type="Gene3D" id="3.30.160.20">
    <property type="match status" value="1"/>
</dbReference>
<dbReference type="PROSITE" id="PS50137">
    <property type="entry name" value="DS_RBD"/>
    <property type="match status" value="1"/>
</dbReference>
<keyword evidence="7" id="KW-1185">Reference proteome</keyword>
<dbReference type="Proteomes" id="UP000722791">
    <property type="component" value="Unassembled WGS sequence"/>
</dbReference>
<dbReference type="SMART" id="SM00358">
    <property type="entry name" value="DSRM"/>
    <property type="match status" value="2"/>
</dbReference>
<feature type="region of interest" description="Disordered" evidence="3">
    <location>
        <begin position="518"/>
        <end position="558"/>
    </location>
</feature>
<organism evidence="5 7">
    <name type="scientific">Volvox reticuliferus</name>
    <dbReference type="NCBI Taxonomy" id="1737510"/>
    <lineage>
        <taxon>Eukaryota</taxon>
        <taxon>Viridiplantae</taxon>
        <taxon>Chlorophyta</taxon>
        <taxon>core chlorophytes</taxon>
        <taxon>Chlorophyceae</taxon>
        <taxon>CS clade</taxon>
        <taxon>Chlamydomonadales</taxon>
        <taxon>Volvocaceae</taxon>
        <taxon>Volvox</taxon>
    </lineage>
</organism>
<dbReference type="GO" id="GO:0016891">
    <property type="term" value="F:RNA endonuclease activity producing 5'-phosphomonoesters, hydrolytic mechanism"/>
    <property type="evidence" value="ECO:0007669"/>
    <property type="project" value="InterPro"/>
</dbReference>
<feature type="region of interest" description="Disordered" evidence="3">
    <location>
        <begin position="570"/>
        <end position="615"/>
    </location>
</feature>
<feature type="region of interest" description="Disordered" evidence="3">
    <location>
        <begin position="185"/>
        <end position="335"/>
    </location>
</feature>
<dbReference type="AlphaFoldDB" id="A0A8J4C468"/>
<accession>A0A8J4C468</accession>
<feature type="compositionally biased region" description="Gly residues" evidence="3">
    <location>
        <begin position="582"/>
        <end position="596"/>
    </location>
</feature>
<dbReference type="Proteomes" id="UP000747110">
    <property type="component" value="Unassembled WGS sequence"/>
</dbReference>
<protein>
    <recommendedName>
        <fullName evidence="4">DRBM domain-containing protein</fullName>
    </recommendedName>
</protein>
<dbReference type="GO" id="GO:0003723">
    <property type="term" value="F:RNA binding"/>
    <property type="evidence" value="ECO:0007669"/>
    <property type="project" value="UniProtKB-UniRule"/>
</dbReference>
<dbReference type="InterPro" id="IPR005034">
    <property type="entry name" value="Dicer_dimerisation"/>
</dbReference>
<dbReference type="Pfam" id="PF03368">
    <property type="entry name" value="Dicer_dimer"/>
    <property type="match status" value="1"/>
</dbReference>
<dbReference type="OrthoDB" id="547312at2759"/>
<gene>
    <name evidence="5" type="ORF">Vretifemale_5052</name>
    <name evidence="6" type="ORF">Vretimale_7890</name>
</gene>
<feature type="compositionally biased region" description="Polar residues" evidence="3">
    <location>
        <begin position="185"/>
        <end position="221"/>
    </location>
</feature>
<feature type="coiled-coil region" evidence="2">
    <location>
        <begin position="441"/>
        <end position="491"/>
    </location>
</feature>
<keyword evidence="2" id="KW-0175">Coiled coil</keyword>
<evidence type="ECO:0000256" key="1">
    <source>
        <dbReference type="PROSITE-ProRule" id="PRU00266"/>
    </source>
</evidence>
<dbReference type="SUPFAM" id="SSF54768">
    <property type="entry name" value="dsRNA-binding domain-like"/>
    <property type="match status" value="2"/>
</dbReference>
<reference evidence="5" key="1">
    <citation type="journal article" date="2021" name="Proc. Natl. Acad. Sci. U.S.A.">
        <title>Three genomes in the algal genus Volvox reveal the fate of a haploid sex-determining region after a transition to homothallism.</title>
        <authorList>
            <person name="Yamamoto K."/>
            <person name="Hamaji T."/>
            <person name="Kawai-Toyooka H."/>
            <person name="Matsuzaki R."/>
            <person name="Takahashi F."/>
            <person name="Nishimura Y."/>
            <person name="Kawachi M."/>
            <person name="Noguchi H."/>
            <person name="Minakuchi Y."/>
            <person name="Umen J.G."/>
            <person name="Toyoda A."/>
            <person name="Nozaki H."/>
        </authorList>
    </citation>
    <scope>NUCLEOTIDE SEQUENCE</scope>
    <source>
        <strain evidence="6">NIES-3785</strain>
        <strain evidence="5">NIES-3786</strain>
    </source>
</reference>
<evidence type="ECO:0000313" key="7">
    <source>
        <dbReference type="Proteomes" id="UP000747110"/>
    </source>
</evidence>